<comment type="caution">
    <text evidence="2">The sequence shown here is derived from an EMBL/GenBank/DDBJ whole genome shotgun (WGS) entry which is preliminary data.</text>
</comment>
<dbReference type="InterPro" id="IPR003425">
    <property type="entry name" value="CCB3/YggT"/>
</dbReference>
<keyword evidence="1" id="KW-0812">Transmembrane</keyword>
<sequence>MQIFIVILLKAIEIYSYVLLAYVLMSWIPGLYETWFGKLVIWLVKPVLQPFYKLNLQFVGMDWTVFVVMIAMNLLSRFLIHLFYLAS</sequence>
<gene>
    <name evidence="2" type="ORF">ABID27_000043</name>
</gene>
<dbReference type="Proteomes" id="UP001549055">
    <property type="component" value="Unassembled WGS sequence"/>
</dbReference>
<keyword evidence="3" id="KW-1185">Reference proteome</keyword>
<dbReference type="EMBL" id="JBEPMK010000001">
    <property type="protein sequence ID" value="MET3643426.1"/>
    <property type="molecule type" value="Genomic_DNA"/>
</dbReference>
<evidence type="ECO:0000256" key="1">
    <source>
        <dbReference type="SAM" id="Phobius"/>
    </source>
</evidence>
<dbReference type="Pfam" id="PF02325">
    <property type="entry name" value="CCB3_YggT"/>
    <property type="match status" value="1"/>
</dbReference>
<keyword evidence="1" id="KW-0472">Membrane</keyword>
<evidence type="ECO:0000313" key="3">
    <source>
        <dbReference type="Proteomes" id="UP001549055"/>
    </source>
</evidence>
<evidence type="ECO:0000313" key="2">
    <source>
        <dbReference type="EMBL" id="MET3643426.1"/>
    </source>
</evidence>
<accession>A0ABV2JHN4</accession>
<proteinExistence type="predicted"/>
<protein>
    <submittedName>
        <fullName evidence="2">YggT family protein</fullName>
    </submittedName>
</protein>
<keyword evidence="1" id="KW-1133">Transmembrane helix</keyword>
<feature type="transmembrane region" description="Helical" evidence="1">
    <location>
        <begin position="63"/>
        <end position="86"/>
    </location>
</feature>
<name>A0ABV2JHN4_9STRE</name>
<reference evidence="2 3" key="1">
    <citation type="submission" date="2024-06" db="EMBL/GenBank/DDBJ databases">
        <title>Genomic Encyclopedia of Type Strains, Phase IV (KMG-IV): sequencing the most valuable type-strain genomes for metagenomic binning, comparative biology and taxonomic classification.</title>
        <authorList>
            <person name="Goeker M."/>
        </authorList>
    </citation>
    <scope>NUCLEOTIDE SEQUENCE [LARGE SCALE GENOMIC DNA]</scope>
    <source>
        <strain evidence="2 3">DSM 15349</strain>
    </source>
</reference>
<dbReference type="RefSeq" id="WP_253365946.1">
    <property type="nucleotide sequence ID" value="NZ_JALJXU010000008.1"/>
</dbReference>
<organism evidence="2 3">
    <name type="scientific">Streptococcus gallinaceus</name>
    <dbReference type="NCBI Taxonomy" id="165758"/>
    <lineage>
        <taxon>Bacteria</taxon>
        <taxon>Bacillati</taxon>
        <taxon>Bacillota</taxon>
        <taxon>Bacilli</taxon>
        <taxon>Lactobacillales</taxon>
        <taxon>Streptococcaceae</taxon>
        <taxon>Streptococcus</taxon>
    </lineage>
</organism>
<feature type="transmembrane region" description="Helical" evidence="1">
    <location>
        <begin position="12"/>
        <end position="32"/>
    </location>
</feature>